<evidence type="ECO:0000256" key="2">
    <source>
        <dbReference type="ARBA" id="ARBA00022676"/>
    </source>
</evidence>
<keyword evidence="8" id="KW-1185">Reference proteome</keyword>
<sequence length="276" mass="30675">MRQDTPPLGAPPPSMAKPSAKLLFPILSLSFLSLLALLLVPFARPPPPRPLGFSRVRYLDDHSPPAPRIAYLILGSDGDGDRVLRLLRAVYHPGNWYLLHLDLRAPQRQREELASAVQAVDAFRAAGNVNVVGKAGYANCEGSTAITAVLHGAAILLRHSKEWDWFVNLAASDYPLITQDGNVWFTSSSCLIRYPRFNFKSINFLHVLSFVPRDLNFIQHTGDIGWKESRRVLSIIVDPGLYLAARRDIFHGSQKRPLPTAYKFFTGSILIAIATL</sequence>
<dbReference type="Proteomes" id="UP000652761">
    <property type="component" value="Unassembled WGS sequence"/>
</dbReference>
<keyword evidence="4 6" id="KW-0472">Membrane</keyword>
<dbReference type="GO" id="GO:0016020">
    <property type="term" value="C:membrane"/>
    <property type="evidence" value="ECO:0007669"/>
    <property type="project" value="UniProtKB-SubCell"/>
</dbReference>
<keyword evidence="5" id="KW-0325">Glycoprotein</keyword>
<evidence type="ECO:0000256" key="3">
    <source>
        <dbReference type="ARBA" id="ARBA00022679"/>
    </source>
</evidence>
<evidence type="ECO:0000256" key="6">
    <source>
        <dbReference type="SAM" id="Phobius"/>
    </source>
</evidence>
<dbReference type="EMBL" id="NMUH01005764">
    <property type="protein sequence ID" value="MQM13647.1"/>
    <property type="molecule type" value="Genomic_DNA"/>
</dbReference>
<organism evidence="7 8">
    <name type="scientific">Colocasia esculenta</name>
    <name type="common">Wild taro</name>
    <name type="synonym">Arum esculentum</name>
    <dbReference type="NCBI Taxonomy" id="4460"/>
    <lineage>
        <taxon>Eukaryota</taxon>
        <taxon>Viridiplantae</taxon>
        <taxon>Streptophyta</taxon>
        <taxon>Embryophyta</taxon>
        <taxon>Tracheophyta</taxon>
        <taxon>Spermatophyta</taxon>
        <taxon>Magnoliopsida</taxon>
        <taxon>Liliopsida</taxon>
        <taxon>Araceae</taxon>
        <taxon>Aroideae</taxon>
        <taxon>Colocasieae</taxon>
        <taxon>Colocasia</taxon>
    </lineage>
</organism>
<dbReference type="OrthoDB" id="773653at2759"/>
<keyword evidence="2" id="KW-0328">Glycosyltransferase</keyword>
<comment type="subcellular location">
    <subcellularLocation>
        <location evidence="1">Membrane</location>
        <topology evidence="1">Single-pass type II membrane protein</topology>
    </subcellularLocation>
</comment>
<gene>
    <name evidence="7" type="ORF">Taro_046577</name>
</gene>
<comment type="caution">
    <text evidence="7">The sequence shown here is derived from an EMBL/GenBank/DDBJ whole genome shotgun (WGS) entry which is preliminary data.</text>
</comment>
<dbReference type="InterPro" id="IPR003406">
    <property type="entry name" value="Glyco_trans_14"/>
</dbReference>
<dbReference type="AlphaFoldDB" id="A0A843WZ54"/>
<accession>A0A843WZ54</accession>
<dbReference type="PANTHER" id="PTHR45719:SF31">
    <property type="entry name" value="BETA-GLUCURONOSYLTRANSFERASE GLCAT14A-LIKE ISOFORM X1"/>
    <property type="match status" value="1"/>
</dbReference>
<protein>
    <submittedName>
        <fullName evidence="7">Uncharacterized protein</fullName>
    </submittedName>
</protein>
<evidence type="ECO:0000313" key="7">
    <source>
        <dbReference type="EMBL" id="MQM13647.1"/>
    </source>
</evidence>
<keyword evidence="3" id="KW-0808">Transferase</keyword>
<keyword evidence="6" id="KW-0812">Transmembrane</keyword>
<feature type="transmembrane region" description="Helical" evidence="6">
    <location>
        <begin position="22"/>
        <end position="43"/>
    </location>
</feature>
<dbReference type="PANTHER" id="PTHR45719">
    <property type="entry name" value="GLYCOSYLTRANSFERASE"/>
    <property type="match status" value="1"/>
</dbReference>
<proteinExistence type="predicted"/>
<name>A0A843WZ54_COLES</name>
<evidence type="ECO:0000256" key="5">
    <source>
        <dbReference type="ARBA" id="ARBA00023180"/>
    </source>
</evidence>
<dbReference type="InterPro" id="IPR044610">
    <property type="entry name" value="GLCAT14A/B/C"/>
</dbReference>
<dbReference type="Pfam" id="PF02485">
    <property type="entry name" value="Branch"/>
    <property type="match status" value="2"/>
</dbReference>
<reference evidence="7" key="1">
    <citation type="submission" date="2017-07" db="EMBL/GenBank/DDBJ databases">
        <title>Taro Niue Genome Assembly and Annotation.</title>
        <authorList>
            <person name="Atibalentja N."/>
            <person name="Keating K."/>
            <person name="Fields C.J."/>
        </authorList>
    </citation>
    <scope>NUCLEOTIDE SEQUENCE</scope>
    <source>
        <strain evidence="7">Niue_2</strain>
        <tissue evidence="7">Leaf</tissue>
    </source>
</reference>
<keyword evidence="6" id="KW-1133">Transmembrane helix</keyword>
<evidence type="ECO:0000256" key="1">
    <source>
        <dbReference type="ARBA" id="ARBA00004606"/>
    </source>
</evidence>
<feature type="non-terminal residue" evidence="7">
    <location>
        <position position="1"/>
    </location>
</feature>
<dbReference type="GO" id="GO:0015020">
    <property type="term" value="F:glucuronosyltransferase activity"/>
    <property type="evidence" value="ECO:0007669"/>
    <property type="project" value="InterPro"/>
</dbReference>
<evidence type="ECO:0000313" key="8">
    <source>
        <dbReference type="Proteomes" id="UP000652761"/>
    </source>
</evidence>
<evidence type="ECO:0000256" key="4">
    <source>
        <dbReference type="ARBA" id="ARBA00023136"/>
    </source>
</evidence>